<name>A0A4R1HG66_PSEEN</name>
<proteinExistence type="inferred from homology"/>
<dbReference type="GO" id="GO:0030976">
    <property type="term" value="F:thiamine pyrophosphate binding"/>
    <property type="evidence" value="ECO:0007669"/>
    <property type="project" value="InterPro"/>
</dbReference>
<feature type="binding site" evidence="11">
    <location>
        <position position="470"/>
    </location>
    <ligand>
        <name>Mg(2+)</name>
        <dbReference type="ChEBI" id="CHEBI:18420"/>
    </ligand>
</feature>
<evidence type="ECO:0000256" key="9">
    <source>
        <dbReference type="ARBA" id="ARBA00023052"/>
    </source>
</evidence>
<evidence type="ECO:0000256" key="8">
    <source>
        <dbReference type="ARBA" id="ARBA00022842"/>
    </source>
</evidence>
<keyword evidence="6 11" id="KW-0479">Metal-binding</keyword>
<feature type="binding site" evidence="11">
    <location>
        <position position="472"/>
    </location>
    <ligand>
        <name>Mg(2+)</name>
        <dbReference type="ChEBI" id="CHEBI:18420"/>
    </ligand>
</feature>
<evidence type="ECO:0000259" key="14">
    <source>
        <dbReference type="Pfam" id="PF02775"/>
    </source>
</evidence>
<dbReference type="Pfam" id="PF02776">
    <property type="entry name" value="TPP_enzyme_N"/>
    <property type="match status" value="1"/>
</dbReference>
<evidence type="ECO:0000256" key="5">
    <source>
        <dbReference type="ARBA" id="ARBA00020054"/>
    </source>
</evidence>
<evidence type="ECO:0000256" key="3">
    <source>
        <dbReference type="ARBA" id="ARBA00002938"/>
    </source>
</evidence>
<organism evidence="16 17">
    <name type="scientific">Pseudonocardia endophytica</name>
    <dbReference type="NCBI Taxonomy" id="401976"/>
    <lineage>
        <taxon>Bacteria</taxon>
        <taxon>Bacillati</taxon>
        <taxon>Actinomycetota</taxon>
        <taxon>Actinomycetes</taxon>
        <taxon>Pseudonocardiales</taxon>
        <taxon>Pseudonocardiaceae</taxon>
        <taxon>Pseudonocardia</taxon>
    </lineage>
</organism>
<dbReference type="InterPro" id="IPR012000">
    <property type="entry name" value="Thiamin_PyroP_enz_cen_dom"/>
</dbReference>
<dbReference type="InterPro" id="IPR011766">
    <property type="entry name" value="TPP_enzyme_TPP-bd"/>
</dbReference>
<dbReference type="PANTHER" id="PTHR43452">
    <property type="entry name" value="PYRUVATE DECARBOXYLASE"/>
    <property type="match status" value="1"/>
</dbReference>
<dbReference type="AlphaFoldDB" id="A0A4R1HG66"/>
<keyword evidence="17" id="KW-1185">Reference proteome</keyword>
<dbReference type="PANTHER" id="PTHR43452:SF30">
    <property type="entry name" value="PYRUVATE DECARBOXYLASE ISOZYME 1-RELATED"/>
    <property type="match status" value="1"/>
</dbReference>
<dbReference type="InterPro" id="IPR047213">
    <property type="entry name" value="TPP_PYR_PDC_IPDC-like"/>
</dbReference>
<dbReference type="InterPro" id="IPR012110">
    <property type="entry name" value="PDC/IPDC-like"/>
</dbReference>
<dbReference type="InterPro" id="IPR029035">
    <property type="entry name" value="DHS-like_NAD/FAD-binding_dom"/>
</dbReference>
<evidence type="ECO:0000256" key="4">
    <source>
        <dbReference type="ARBA" id="ARBA00007812"/>
    </source>
</evidence>
<dbReference type="GO" id="GO:0000287">
    <property type="term" value="F:magnesium ion binding"/>
    <property type="evidence" value="ECO:0007669"/>
    <property type="project" value="InterPro"/>
</dbReference>
<evidence type="ECO:0000313" key="16">
    <source>
        <dbReference type="EMBL" id="TCK21154.1"/>
    </source>
</evidence>
<dbReference type="SUPFAM" id="SSF52518">
    <property type="entry name" value="Thiamin diphosphate-binding fold (THDP-binding)"/>
    <property type="match status" value="2"/>
</dbReference>
<keyword evidence="7" id="KW-0210">Decarboxylase</keyword>
<evidence type="ECO:0000259" key="15">
    <source>
        <dbReference type="Pfam" id="PF02776"/>
    </source>
</evidence>
<dbReference type="FunFam" id="3.40.50.970:FF:000024">
    <property type="entry name" value="Pyruvate decarboxylase isozyme"/>
    <property type="match status" value="1"/>
</dbReference>
<dbReference type="PROSITE" id="PS00187">
    <property type="entry name" value="TPP_ENZYMES"/>
    <property type="match status" value="1"/>
</dbReference>
<accession>A0A4R1HG66</accession>
<dbReference type="OrthoDB" id="4959782at2"/>
<dbReference type="Proteomes" id="UP000295560">
    <property type="component" value="Unassembled WGS sequence"/>
</dbReference>
<keyword evidence="10" id="KW-0456">Lyase</keyword>
<evidence type="ECO:0000256" key="10">
    <source>
        <dbReference type="ARBA" id="ARBA00023239"/>
    </source>
</evidence>
<dbReference type="GO" id="GO:0004737">
    <property type="term" value="F:pyruvate decarboxylase activity"/>
    <property type="evidence" value="ECO:0007669"/>
    <property type="project" value="TreeGrafter"/>
</dbReference>
<evidence type="ECO:0000313" key="17">
    <source>
        <dbReference type="Proteomes" id="UP000295560"/>
    </source>
</evidence>
<evidence type="ECO:0000256" key="12">
    <source>
        <dbReference type="RuleBase" id="RU362132"/>
    </source>
</evidence>
<keyword evidence="8 11" id="KW-0460">Magnesium</keyword>
<evidence type="ECO:0000256" key="2">
    <source>
        <dbReference type="ARBA" id="ARBA00001964"/>
    </source>
</evidence>
<gene>
    <name evidence="16" type="ORF">EV378_5133</name>
</gene>
<dbReference type="EMBL" id="SMFZ01000002">
    <property type="protein sequence ID" value="TCK21154.1"/>
    <property type="molecule type" value="Genomic_DNA"/>
</dbReference>
<dbReference type="SUPFAM" id="SSF52467">
    <property type="entry name" value="DHS-like NAD/FAD-binding domain"/>
    <property type="match status" value="1"/>
</dbReference>
<dbReference type="GO" id="GO:0005829">
    <property type="term" value="C:cytosol"/>
    <property type="evidence" value="ECO:0007669"/>
    <property type="project" value="TreeGrafter"/>
</dbReference>
<comment type="similarity">
    <text evidence="4 12">Belongs to the TPP enzyme family.</text>
</comment>
<protein>
    <recommendedName>
        <fullName evidence="5">Alpha-keto-acid decarboxylase</fullName>
    </recommendedName>
</protein>
<dbReference type="Gene3D" id="3.40.50.970">
    <property type="match status" value="2"/>
</dbReference>
<comment type="function">
    <text evidence="3">Decarboxylates branched-chain and aromatic alpha-keto acids to aldehydes.</text>
</comment>
<comment type="cofactor">
    <cofactor evidence="11">
        <name>Mg(2+)</name>
        <dbReference type="ChEBI" id="CHEBI:18420"/>
    </cofactor>
    <text evidence="11">Binds 1 Mg(2+) per subunit.</text>
</comment>
<dbReference type="Gene3D" id="3.40.50.1220">
    <property type="entry name" value="TPP-binding domain"/>
    <property type="match status" value="1"/>
</dbReference>
<dbReference type="Pfam" id="PF02775">
    <property type="entry name" value="TPP_enzyme_C"/>
    <property type="match status" value="1"/>
</dbReference>
<dbReference type="InterPro" id="IPR029061">
    <property type="entry name" value="THDP-binding"/>
</dbReference>
<comment type="caution">
    <text evidence="16">The sequence shown here is derived from an EMBL/GenBank/DDBJ whole genome shotgun (WGS) entry which is preliminary data.</text>
</comment>
<dbReference type="InterPro" id="IPR047214">
    <property type="entry name" value="TPP_PDC_IPDC"/>
</dbReference>
<dbReference type="CDD" id="cd07038">
    <property type="entry name" value="TPP_PYR_PDC_IPDC_like"/>
    <property type="match status" value="1"/>
</dbReference>
<keyword evidence="9 12" id="KW-0786">Thiamine pyrophosphate</keyword>
<dbReference type="CDD" id="cd02005">
    <property type="entry name" value="TPP_PDC_IPDC"/>
    <property type="match status" value="1"/>
</dbReference>
<keyword evidence="16" id="KW-0670">Pyruvate</keyword>
<feature type="domain" description="Thiamine pyrophosphate enzyme TPP-binding" evidence="14">
    <location>
        <begin position="405"/>
        <end position="534"/>
    </location>
</feature>
<feature type="binding site" evidence="11">
    <location>
        <position position="443"/>
    </location>
    <ligand>
        <name>Mg(2+)</name>
        <dbReference type="ChEBI" id="CHEBI:18420"/>
    </ligand>
</feature>
<feature type="domain" description="Thiamine pyrophosphate enzyme central" evidence="13">
    <location>
        <begin position="213"/>
        <end position="331"/>
    </location>
</feature>
<evidence type="ECO:0000256" key="6">
    <source>
        <dbReference type="ARBA" id="ARBA00022723"/>
    </source>
</evidence>
<evidence type="ECO:0000256" key="7">
    <source>
        <dbReference type="ARBA" id="ARBA00022793"/>
    </source>
</evidence>
<evidence type="ECO:0000256" key="11">
    <source>
        <dbReference type="PIRSR" id="PIRSR036565-2"/>
    </source>
</evidence>
<dbReference type="GO" id="GO:0000949">
    <property type="term" value="P:aromatic amino acid family catabolic process to alcohol via Ehrlich pathway"/>
    <property type="evidence" value="ECO:0007669"/>
    <property type="project" value="TreeGrafter"/>
</dbReference>
<dbReference type="InterPro" id="IPR000399">
    <property type="entry name" value="TPP-bd_CS"/>
</dbReference>
<dbReference type="FunFam" id="3.40.50.970:FF:000019">
    <property type="entry name" value="Pyruvate decarboxylase isozyme"/>
    <property type="match status" value="1"/>
</dbReference>
<comment type="cofactor">
    <cofactor evidence="2">
        <name>thiamine diphosphate</name>
        <dbReference type="ChEBI" id="CHEBI:58937"/>
    </cofactor>
</comment>
<evidence type="ECO:0000259" key="13">
    <source>
        <dbReference type="Pfam" id="PF00205"/>
    </source>
</evidence>
<dbReference type="PIRSF" id="PIRSF036565">
    <property type="entry name" value="Pyruvt_ip_decrb"/>
    <property type="match status" value="1"/>
</dbReference>
<dbReference type="Pfam" id="PF00205">
    <property type="entry name" value="TPP_enzyme_M"/>
    <property type="match status" value="1"/>
</dbReference>
<evidence type="ECO:0000256" key="1">
    <source>
        <dbReference type="ARBA" id="ARBA00001920"/>
    </source>
</evidence>
<dbReference type="InterPro" id="IPR012001">
    <property type="entry name" value="Thiamin_PyroP_enz_TPP-bd_dom"/>
</dbReference>
<sequence>MSDHPRTTVGAYLATRLVQLGADHLFGLPGDFNLSLLDEMLTVDGLDWVGSTNELNASYAADGFARVGRRVGAFLTTYGVGELSALNGVAGSYAEDVPVVHVVGMPSRSSMDTGAPLHHTFLDGDFRRFERMSAEITAHRTVLDTDDPDDLVAEIDRVLRGALESGKPVYIGVPLDVATAAVPSGPIATPLRAPQSDTQAVAEFTDALRRRFDDVDRACLLVGPKVHRCAQEDAISSIAALPGVQVATQSGSKAILDETHPASLGTYLGATTRSDAAREAVDTASPLVMVGTVHSDFTTGFFTHGYDPGAAVELAVDRARIGRAVYPGVRMADALAALRDVVTASRLPQLAPVDLPATAPDTVEGDTLDQERFWGEVQQWLQPSTTVIAEAGTAFYGALDLSLAPDSDLLGQPVWSSIGYTLPATLGAGLAAPGRRPVLFIGDGSAQLTIQELGTVFARGLTPVVFVLNNSGYTVEREIQSPDAVYQDIVGWNWTQVPSALGAPGVTCMAATTPDELRDALAKAAGSPDAAFLIEVHLPRRDAPRLLAELARGINTSNA</sequence>
<reference evidence="16 17" key="1">
    <citation type="submission" date="2019-03" db="EMBL/GenBank/DDBJ databases">
        <title>Sequencing the genomes of 1000 actinobacteria strains.</title>
        <authorList>
            <person name="Klenk H.-P."/>
        </authorList>
    </citation>
    <scope>NUCLEOTIDE SEQUENCE [LARGE SCALE GENOMIC DNA]</scope>
    <source>
        <strain evidence="16 17">DSM 44969</strain>
    </source>
</reference>
<comment type="cofactor">
    <cofactor evidence="1">
        <name>a metal cation</name>
        <dbReference type="ChEBI" id="CHEBI:25213"/>
    </cofactor>
</comment>
<feature type="domain" description="Thiamine pyrophosphate enzyme N-terminal TPP-binding" evidence="15">
    <location>
        <begin position="8"/>
        <end position="115"/>
    </location>
</feature>
<dbReference type="RefSeq" id="WP_132429938.1">
    <property type="nucleotide sequence ID" value="NZ_SMFZ01000002.1"/>
</dbReference>